<organism evidence="8 9">
    <name type="scientific">Thalassococcus profundi</name>
    <dbReference type="NCBI Taxonomy" id="2282382"/>
    <lineage>
        <taxon>Bacteria</taxon>
        <taxon>Pseudomonadati</taxon>
        <taxon>Pseudomonadota</taxon>
        <taxon>Alphaproteobacteria</taxon>
        <taxon>Rhodobacterales</taxon>
        <taxon>Roseobacteraceae</taxon>
        <taxon>Thalassococcus</taxon>
    </lineage>
</organism>
<keyword evidence="2" id="KW-1003">Cell membrane</keyword>
<name>A0A369TN19_9RHOB</name>
<keyword evidence="3 6" id="KW-0812">Transmembrane</keyword>
<keyword evidence="5 6" id="KW-0472">Membrane</keyword>
<dbReference type="Proteomes" id="UP000253977">
    <property type="component" value="Unassembled WGS sequence"/>
</dbReference>
<proteinExistence type="predicted"/>
<dbReference type="OrthoDB" id="8455471at2"/>
<dbReference type="InterPro" id="IPR027379">
    <property type="entry name" value="CLS_N"/>
</dbReference>
<sequence length="62" mass="6726">MFEYAGLGGLIVLALDIWAIVSVLGSNRSTGAKVLWTLLILVLPILGFIIWLLFGPRSARTV</sequence>
<dbReference type="GO" id="GO:0005886">
    <property type="term" value="C:plasma membrane"/>
    <property type="evidence" value="ECO:0007669"/>
    <property type="project" value="UniProtKB-SubCell"/>
</dbReference>
<accession>A0A369TN19</accession>
<protein>
    <submittedName>
        <fullName evidence="8">PLDc_N domain-containing protein</fullName>
    </submittedName>
</protein>
<dbReference type="RefSeq" id="WP_114510739.1">
    <property type="nucleotide sequence ID" value="NZ_QPMK01000005.1"/>
</dbReference>
<reference evidence="8 9" key="1">
    <citation type="submission" date="2018-07" db="EMBL/GenBank/DDBJ databases">
        <title>Thalassococcus profundi sp. nov., a marine bacterium isolated from deep seawater of Okinawa Trough.</title>
        <authorList>
            <person name="Yu M."/>
        </authorList>
    </citation>
    <scope>NUCLEOTIDE SEQUENCE [LARGE SCALE GENOMIC DNA]</scope>
    <source>
        <strain evidence="8 9">WRAS1</strain>
    </source>
</reference>
<evidence type="ECO:0000256" key="3">
    <source>
        <dbReference type="ARBA" id="ARBA00022692"/>
    </source>
</evidence>
<evidence type="ECO:0000256" key="1">
    <source>
        <dbReference type="ARBA" id="ARBA00004651"/>
    </source>
</evidence>
<feature type="transmembrane region" description="Helical" evidence="6">
    <location>
        <begin position="6"/>
        <end position="25"/>
    </location>
</feature>
<evidence type="ECO:0000256" key="6">
    <source>
        <dbReference type="SAM" id="Phobius"/>
    </source>
</evidence>
<evidence type="ECO:0000313" key="8">
    <source>
        <dbReference type="EMBL" id="RDD66689.1"/>
    </source>
</evidence>
<comment type="subcellular location">
    <subcellularLocation>
        <location evidence="1">Cell membrane</location>
        <topology evidence="1">Multi-pass membrane protein</topology>
    </subcellularLocation>
</comment>
<feature type="transmembrane region" description="Helical" evidence="6">
    <location>
        <begin position="34"/>
        <end position="54"/>
    </location>
</feature>
<evidence type="ECO:0000256" key="5">
    <source>
        <dbReference type="ARBA" id="ARBA00023136"/>
    </source>
</evidence>
<keyword evidence="4 6" id="KW-1133">Transmembrane helix</keyword>
<feature type="domain" description="Cardiolipin synthase N-terminal" evidence="7">
    <location>
        <begin position="14"/>
        <end position="56"/>
    </location>
</feature>
<keyword evidence="9" id="KW-1185">Reference proteome</keyword>
<comment type="caution">
    <text evidence="8">The sequence shown here is derived from an EMBL/GenBank/DDBJ whole genome shotgun (WGS) entry which is preliminary data.</text>
</comment>
<evidence type="ECO:0000256" key="2">
    <source>
        <dbReference type="ARBA" id="ARBA00022475"/>
    </source>
</evidence>
<dbReference type="Pfam" id="PF13396">
    <property type="entry name" value="PLDc_N"/>
    <property type="match status" value="1"/>
</dbReference>
<dbReference type="EMBL" id="QPMK01000005">
    <property type="protein sequence ID" value="RDD66689.1"/>
    <property type="molecule type" value="Genomic_DNA"/>
</dbReference>
<evidence type="ECO:0000313" key="9">
    <source>
        <dbReference type="Proteomes" id="UP000253977"/>
    </source>
</evidence>
<dbReference type="AlphaFoldDB" id="A0A369TN19"/>
<evidence type="ECO:0000259" key="7">
    <source>
        <dbReference type="Pfam" id="PF13396"/>
    </source>
</evidence>
<evidence type="ECO:0000256" key="4">
    <source>
        <dbReference type="ARBA" id="ARBA00022989"/>
    </source>
</evidence>
<gene>
    <name evidence="8" type="ORF">DU478_09630</name>
</gene>